<organism evidence="4 5">
    <name type="scientific">Leucobacter viscericola</name>
    <dbReference type="NCBI Taxonomy" id="2714935"/>
    <lineage>
        <taxon>Bacteria</taxon>
        <taxon>Bacillati</taxon>
        <taxon>Actinomycetota</taxon>
        <taxon>Actinomycetes</taxon>
        <taxon>Micrococcales</taxon>
        <taxon>Microbacteriaceae</taxon>
        <taxon>Leucobacter</taxon>
    </lineage>
</organism>
<evidence type="ECO:0000313" key="4">
    <source>
        <dbReference type="EMBL" id="QIK62073.1"/>
    </source>
</evidence>
<evidence type="ECO:0000259" key="3">
    <source>
        <dbReference type="Pfam" id="PF08501"/>
    </source>
</evidence>
<dbReference type="GO" id="GO:0009073">
    <property type="term" value="P:aromatic amino acid family biosynthetic process"/>
    <property type="evidence" value="ECO:0007669"/>
    <property type="project" value="UniProtKB-KW"/>
</dbReference>
<dbReference type="CDD" id="cd01065">
    <property type="entry name" value="NAD_bind_Shikimate_DH"/>
    <property type="match status" value="1"/>
</dbReference>
<reference evidence="4 5" key="1">
    <citation type="submission" date="2020-03" db="EMBL/GenBank/DDBJ databases">
        <title>Leucobacter sp. nov., isolated from beetles.</title>
        <authorList>
            <person name="Hyun D.-W."/>
            <person name="Bae J.-W."/>
        </authorList>
    </citation>
    <scope>NUCLEOTIDE SEQUENCE [LARGE SCALE GENOMIC DNA]</scope>
    <source>
        <strain evidence="4 5">HDW9C</strain>
    </source>
</reference>
<comment type="pathway">
    <text evidence="1">Metabolic intermediate biosynthesis; chorismate biosynthesis; chorismate from D-erythrose 4-phosphate and phosphoenolpyruvate: step 4/7.</text>
</comment>
<sequence length="290" mass="30488">MRPSPSLASGAPLTKPREEHAVTKAEQRQLAVLGSPIAHSKSPLIHRAAYELLELPWSYGSAELTADGLETFLKSCGAEWQGLSLTMPLKEEAHRLAVVRDPVAEESGVVNTLLRLAGDAGWAGFNTDVAGLANAIEMAGLDARHTVVLGSGATAVSAVLAVRRLGAETVRILARNTAAAADLADRFDLGLFDAGESAPATLVVSTLPGPASATVDLPGELMQIPLFDVAYDPWPSPLALRWDAAGGSAHSGLEMLVEQAIIQIRIFRNGDPDTPLPGEENVRAVMQQAV</sequence>
<evidence type="ECO:0000256" key="2">
    <source>
        <dbReference type="ARBA" id="ARBA00023141"/>
    </source>
</evidence>
<gene>
    <name evidence="4" type="ORF">G7068_01795</name>
</gene>
<evidence type="ECO:0000256" key="1">
    <source>
        <dbReference type="ARBA" id="ARBA00004871"/>
    </source>
</evidence>
<dbReference type="InterPro" id="IPR046346">
    <property type="entry name" value="Aminoacid_DH-like_N_sf"/>
</dbReference>
<dbReference type="GO" id="GO:0004764">
    <property type="term" value="F:shikimate 3-dehydrogenase (NADP+) activity"/>
    <property type="evidence" value="ECO:0007669"/>
    <property type="project" value="InterPro"/>
</dbReference>
<keyword evidence="5" id="KW-1185">Reference proteome</keyword>
<dbReference type="GO" id="GO:0009423">
    <property type="term" value="P:chorismate biosynthetic process"/>
    <property type="evidence" value="ECO:0007669"/>
    <property type="project" value="TreeGrafter"/>
</dbReference>
<dbReference type="InterPro" id="IPR013708">
    <property type="entry name" value="Shikimate_DH-bd_N"/>
</dbReference>
<dbReference type="Proteomes" id="UP000502677">
    <property type="component" value="Chromosome"/>
</dbReference>
<keyword evidence="2" id="KW-0028">Amino-acid biosynthesis</keyword>
<dbReference type="EMBL" id="CP049863">
    <property type="protein sequence ID" value="QIK62073.1"/>
    <property type="molecule type" value="Genomic_DNA"/>
</dbReference>
<dbReference type="InterPro" id="IPR036291">
    <property type="entry name" value="NAD(P)-bd_dom_sf"/>
</dbReference>
<proteinExistence type="predicted"/>
<name>A0A6G7XBY7_9MICO</name>
<dbReference type="Pfam" id="PF08501">
    <property type="entry name" value="Shikimate_dh_N"/>
    <property type="match status" value="1"/>
</dbReference>
<evidence type="ECO:0000313" key="5">
    <source>
        <dbReference type="Proteomes" id="UP000502677"/>
    </source>
</evidence>
<dbReference type="InterPro" id="IPR022893">
    <property type="entry name" value="Shikimate_DH_fam"/>
</dbReference>
<dbReference type="Gene3D" id="3.40.50.720">
    <property type="entry name" value="NAD(P)-binding Rossmann-like Domain"/>
    <property type="match status" value="1"/>
</dbReference>
<dbReference type="PANTHER" id="PTHR21089:SF1">
    <property type="entry name" value="BIFUNCTIONAL 3-DEHYDROQUINATE DEHYDRATASE_SHIKIMATE DEHYDROGENASE, CHLOROPLASTIC"/>
    <property type="match status" value="1"/>
</dbReference>
<protein>
    <submittedName>
        <fullName evidence="4">Shikimate dehydrogenase</fullName>
    </submittedName>
</protein>
<dbReference type="GO" id="GO:0019632">
    <property type="term" value="P:shikimate metabolic process"/>
    <property type="evidence" value="ECO:0007669"/>
    <property type="project" value="TreeGrafter"/>
</dbReference>
<keyword evidence="2" id="KW-0057">Aromatic amino acid biosynthesis</keyword>
<dbReference type="GO" id="GO:0050661">
    <property type="term" value="F:NADP binding"/>
    <property type="evidence" value="ECO:0007669"/>
    <property type="project" value="TreeGrafter"/>
</dbReference>
<dbReference type="SUPFAM" id="SSF53223">
    <property type="entry name" value="Aminoacid dehydrogenase-like, N-terminal domain"/>
    <property type="match status" value="1"/>
</dbReference>
<feature type="domain" description="Shikimate dehydrogenase substrate binding N-terminal" evidence="3">
    <location>
        <begin position="32"/>
        <end position="113"/>
    </location>
</feature>
<dbReference type="GO" id="GO:0005829">
    <property type="term" value="C:cytosol"/>
    <property type="evidence" value="ECO:0007669"/>
    <property type="project" value="TreeGrafter"/>
</dbReference>
<accession>A0A6G7XBY7</accession>
<dbReference type="SUPFAM" id="SSF51735">
    <property type="entry name" value="NAD(P)-binding Rossmann-fold domains"/>
    <property type="match status" value="1"/>
</dbReference>
<dbReference type="Gene3D" id="3.40.50.10860">
    <property type="entry name" value="Leucine Dehydrogenase, chain A, domain 1"/>
    <property type="match status" value="1"/>
</dbReference>
<dbReference type="PANTHER" id="PTHR21089">
    <property type="entry name" value="SHIKIMATE DEHYDROGENASE"/>
    <property type="match status" value="1"/>
</dbReference>
<dbReference type="AlphaFoldDB" id="A0A6G7XBY7"/>
<dbReference type="KEGG" id="lvi:G7068_01795"/>